<dbReference type="EMBL" id="JACEIK010000383">
    <property type="protein sequence ID" value="MCD7456052.1"/>
    <property type="molecule type" value="Genomic_DNA"/>
</dbReference>
<evidence type="ECO:0000313" key="1">
    <source>
        <dbReference type="EMBL" id="MCD7456052.1"/>
    </source>
</evidence>
<evidence type="ECO:0000313" key="2">
    <source>
        <dbReference type="Proteomes" id="UP000823775"/>
    </source>
</evidence>
<evidence type="ECO:0008006" key="3">
    <source>
        <dbReference type="Google" id="ProtNLM"/>
    </source>
</evidence>
<organism evidence="1 2">
    <name type="scientific">Datura stramonium</name>
    <name type="common">Jimsonweed</name>
    <name type="synonym">Common thornapple</name>
    <dbReference type="NCBI Taxonomy" id="4076"/>
    <lineage>
        <taxon>Eukaryota</taxon>
        <taxon>Viridiplantae</taxon>
        <taxon>Streptophyta</taxon>
        <taxon>Embryophyta</taxon>
        <taxon>Tracheophyta</taxon>
        <taxon>Spermatophyta</taxon>
        <taxon>Magnoliopsida</taxon>
        <taxon>eudicotyledons</taxon>
        <taxon>Gunneridae</taxon>
        <taxon>Pentapetalae</taxon>
        <taxon>asterids</taxon>
        <taxon>lamiids</taxon>
        <taxon>Solanales</taxon>
        <taxon>Solanaceae</taxon>
        <taxon>Solanoideae</taxon>
        <taxon>Datureae</taxon>
        <taxon>Datura</taxon>
    </lineage>
</organism>
<dbReference type="Proteomes" id="UP000823775">
    <property type="component" value="Unassembled WGS sequence"/>
</dbReference>
<comment type="caution">
    <text evidence="1">The sequence shown here is derived from an EMBL/GenBank/DDBJ whole genome shotgun (WGS) entry which is preliminary data.</text>
</comment>
<proteinExistence type="predicted"/>
<dbReference type="InterPro" id="IPR040256">
    <property type="entry name" value="At4g02000-like"/>
</dbReference>
<protein>
    <recommendedName>
        <fullName evidence="3">DUF4283 domain-containing protein</fullName>
    </recommendedName>
</protein>
<dbReference type="PANTHER" id="PTHR31286">
    <property type="entry name" value="GLYCINE-RICH CELL WALL STRUCTURAL PROTEIN 1.8-LIKE"/>
    <property type="match status" value="1"/>
</dbReference>
<accession>A0ABS8SB38</accession>
<keyword evidence="2" id="KW-1185">Reference proteome</keyword>
<gene>
    <name evidence="1" type="ORF">HAX54_030526</name>
</gene>
<sequence>MEEETTQAMTWILFPKLLPTFFVKESLFTLAFVVGKPLHLDIATINKTRPSCAMVKMITNNADFPQKVKVVEKEGDRISTNIYSVNGNGKSNNEGEKKGKIGENGIIKLSQEPLMLRWGDRVESVEEIEKEEGEIAQAVSPNRRMEGKTTEEDMVKPLTIDESFIEDCQNQKQRNYQGDVMGNAQKG</sequence>
<dbReference type="PANTHER" id="PTHR31286:SF79">
    <property type="entry name" value="N-6 ADENINE-SPECIFIC DNA METHYLASE"/>
    <property type="match status" value="1"/>
</dbReference>
<reference evidence="1 2" key="1">
    <citation type="journal article" date="2021" name="BMC Genomics">
        <title>Datura genome reveals duplications of psychoactive alkaloid biosynthetic genes and high mutation rate following tissue culture.</title>
        <authorList>
            <person name="Rajewski A."/>
            <person name="Carter-House D."/>
            <person name="Stajich J."/>
            <person name="Litt A."/>
        </authorList>
    </citation>
    <scope>NUCLEOTIDE SEQUENCE [LARGE SCALE GENOMIC DNA]</scope>
    <source>
        <strain evidence="1">AR-01</strain>
    </source>
</reference>
<name>A0ABS8SB38_DATST</name>